<gene>
    <name evidence="2" type="ORF">ARALYDRAFT_917640</name>
</gene>
<keyword evidence="3" id="KW-1185">Reference proteome</keyword>
<dbReference type="GO" id="GO:0008270">
    <property type="term" value="F:zinc ion binding"/>
    <property type="evidence" value="ECO:0007669"/>
    <property type="project" value="InterPro"/>
</dbReference>
<feature type="domain" description="CCHC-type" evidence="1">
    <location>
        <begin position="10"/>
        <end position="26"/>
    </location>
</feature>
<protein>
    <recommendedName>
        <fullName evidence="1">CCHC-type domain-containing protein</fullName>
    </recommendedName>
</protein>
<dbReference type="PANTHER" id="PTHR47103:SF6">
    <property type="entry name" value="ZINC FINGER PROTEIN GIS2-LIKE"/>
    <property type="match status" value="1"/>
</dbReference>
<sequence>MANSCTNEGICHRCGIAGHQAKVCTARQLPHGDLRLCNNCYKQSHFAAEVHCTSQYFYTRR</sequence>
<dbReference type="SMART" id="SM00343">
    <property type="entry name" value="ZnF_C2HC"/>
    <property type="match status" value="2"/>
</dbReference>
<dbReference type="GO" id="GO:0003676">
    <property type="term" value="F:nucleic acid binding"/>
    <property type="evidence" value="ECO:0007669"/>
    <property type="project" value="InterPro"/>
</dbReference>
<evidence type="ECO:0000313" key="2">
    <source>
        <dbReference type="EMBL" id="EFH40100.1"/>
    </source>
</evidence>
<dbReference type="InterPro" id="IPR001878">
    <property type="entry name" value="Znf_CCHC"/>
</dbReference>
<dbReference type="PANTHER" id="PTHR47103">
    <property type="entry name" value="DNA-BINDING PROTEIN"/>
    <property type="match status" value="1"/>
</dbReference>
<dbReference type="Gramene" id="scaffold_801040.1">
    <property type="protein sequence ID" value="scaffold_801040.1"/>
    <property type="gene ID" value="scaffold_801040.1"/>
</dbReference>
<organism evidence="3">
    <name type="scientific">Arabidopsis lyrata subsp. lyrata</name>
    <name type="common">Lyre-leaved rock-cress</name>
    <dbReference type="NCBI Taxonomy" id="81972"/>
    <lineage>
        <taxon>Eukaryota</taxon>
        <taxon>Viridiplantae</taxon>
        <taxon>Streptophyta</taxon>
        <taxon>Embryophyta</taxon>
        <taxon>Tracheophyta</taxon>
        <taxon>Spermatophyta</taxon>
        <taxon>Magnoliopsida</taxon>
        <taxon>eudicotyledons</taxon>
        <taxon>Gunneridae</taxon>
        <taxon>Pentapetalae</taxon>
        <taxon>rosids</taxon>
        <taxon>malvids</taxon>
        <taxon>Brassicales</taxon>
        <taxon>Brassicaceae</taxon>
        <taxon>Camelineae</taxon>
        <taxon>Arabidopsis</taxon>
    </lineage>
</organism>
<proteinExistence type="predicted"/>
<name>D7MKC4_ARALL</name>
<dbReference type="STRING" id="81972.D7MKC4"/>
<feature type="domain" description="CCHC-type" evidence="1">
    <location>
        <begin position="36"/>
        <end position="54"/>
    </location>
</feature>
<reference evidence="3" key="1">
    <citation type="journal article" date="2011" name="Nat. Genet.">
        <title>The Arabidopsis lyrata genome sequence and the basis of rapid genome size change.</title>
        <authorList>
            <person name="Hu T.T."/>
            <person name="Pattyn P."/>
            <person name="Bakker E.G."/>
            <person name="Cao J."/>
            <person name="Cheng J.-F."/>
            <person name="Clark R.M."/>
            <person name="Fahlgren N."/>
            <person name="Fawcett J.A."/>
            <person name="Grimwood J."/>
            <person name="Gundlach H."/>
            <person name="Haberer G."/>
            <person name="Hollister J.D."/>
            <person name="Ossowski S."/>
            <person name="Ottilar R.P."/>
            <person name="Salamov A.A."/>
            <person name="Schneeberger K."/>
            <person name="Spannagl M."/>
            <person name="Wang X."/>
            <person name="Yang L."/>
            <person name="Nasrallah M.E."/>
            <person name="Bergelson J."/>
            <person name="Carrington J.C."/>
            <person name="Gaut B.S."/>
            <person name="Schmutz J."/>
            <person name="Mayer K.F.X."/>
            <person name="Van de Peer Y."/>
            <person name="Grigoriev I.V."/>
            <person name="Nordborg M."/>
            <person name="Weigel D."/>
            <person name="Guo Y.-L."/>
        </authorList>
    </citation>
    <scope>NUCLEOTIDE SEQUENCE [LARGE SCALE GENOMIC DNA]</scope>
    <source>
        <strain evidence="3">cv. MN47</strain>
    </source>
</reference>
<dbReference type="EMBL" id="GL348720">
    <property type="protein sequence ID" value="EFH40100.1"/>
    <property type="molecule type" value="Genomic_DNA"/>
</dbReference>
<accession>D7MKC4</accession>
<evidence type="ECO:0000259" key="1">
    <source>
        <dbReference type="SMART" id="SM00343"/>
    </source>
</evidence>
<dbReference type="HOGENOM" id="CLU_2925747_0_0_1"/>
<dbReference type="Gene3D" id="4.10.60.10">
    <property type="entry name" value="Zinc finger, CCHC-type"/>
    <property type="match status" value="1"/>
</dbReference>
<evidence type="ECO:0000313" key="3">
    <source>
        <dbReference type="Proteomes" id="UP000008694"/>
    </source>
</evidence>
<dbReference type="AlphaFoldDB" id="D7MKC4"/>
<dbReference type="Proteomes" id="UP000008694">
    <property type="component" value="Unassembled WGS sequence"/>
</dbReference>